<dbReference type="Pfam" id="PF00929">
    <property type="entry name" value="RNase_T"/>
    <property type="match status" value="1"/>
</dbReference>
<dbReference type="FunFam" id="3.30.420.10:FF:000045">
    <property type="entry name" value="3'-5' exonuclease DinG"/>
    <property type="match status" value="1"/>
</dbReference>
<proteinExistence type="predicted"/>
<evidence type="ECO:0000256" key="4">
    <source>
        <dbReference type="ARBA" id="ARBA00022839"/>
    </source>
</evidence>
<feature type="coiled-coil region" evidence="8">
    <location>
        <begin position="124"/>
        <end position="151"/>
    </location>
</feature>
<organism evidence="10 11">
    <name type="scientific">Candidatus Accumulibacter adjunctus</name>
    <dbReference type="NCBI Taxonomy" id="1454001"/>
    <lineage>
        <taxon>Bacteria</taxon>
        <taxon>Pseudomonadati</taxon>
        <taxon>Pseudomonadota</taxon>
        <taxon>Betaproteobacteria</taxon>
        <taxon>Candidatus Accumulibacter</taxon>
    </lineage>
</organism>
<dbReference type="InterPro" id="IPR006054">
    <property type="entry name" value="DnaQ"/>
</dbReference>
<dbReference type="Proteomes" id="UP000020218">
    <property type="component" value="Unassembled WGS sequence"/>
</dbReference>
<dbReference type="AlphaFoldDB" id="A0A011MYG1"/>
<evidence type="ECO:0000256" key="8">
    <source>
        <dbReference type="SAM" id="Coils"/>
    </source>
</evidence>
<keyword evidence="10" id="KW-0808">Transferase</keyword>
<comment type="subunit">
    <text evidence="6">DNA polymerase III contains a core (composed of alpha, epsilon and theta chains) that associates with a tau subunit. This core dimerizes to form the POLIII' complex. PolIII' associates with the gamma complex (composed of gamma, delta, delta', psi and chi chains) and with the beta chain to form the complete DNA polymerase III complex.</text>
</comment>
<dbReference type="PANTHER" id="PTHR30231:SF4">
    <property type="entry name" value="PROTEIN NEN2"/>
    <property type="match status" value="1"/>
</dbReference>
<dbReference type="EC" id="2.7.7.7" evidence="1"/>
<comment type="caution">
    <text evidence="10">The sequence shown here is derived from an EMBL/GenBank/DDBJ whole genome shotgun (WGS) entry which is preliminary data.</text>
</comment>
<dbReference type="PATRIC" id="fig|1454001.3.peg.1867"/>
<evidence type="ECO:0000259" key="9">
    <source>
        <dbReference type="SMART" id="SM00479"/>
    </source>
</evidence>
<dbReference type="Gene3D" id="3.30.450.20">
    <property type="entry name" value="PAS domain"/>
    <property type="match status" value="1"/>
</dbReference>
<keyword evidence="8" id="KW-0175">Coiled coil</keyword>
<dbReference type="CDD" id="cd06127">
    <property type="entry name" value="DEDDh"/>
    <property type="match status" value="1"/>
</dbReference>
<keyword evidence="11" id="KW-1185">Reference proteome</keyword>
<feature type="domain" description="Exonuclease" evidence="9">
    <location>
        <begin position="540"/>
        <end position="708"/>
    </location>
</feature>
<keyword evidence="2" id="KW-0540">Nuclease</keyword>
<gene>
    <name evidence="10" type="primary">polC_2</name>
    <name evidence="10" type="ORF">AW08_01868</name>
</gene>
<protein>
    <recommendedName>
        <fullName evidence="1">DNA-directed DNA polymerase</fullName>
        <ecNumber evidence="1">2.7.7.7</ecNumber>
    </recommendedName>
</protein>
<dbReference type="InterPro" id="IPR013520">
    <property type="entry name" value="Ribonucl_H"/>
</dbReference>
<dbReference type="STRING" id="1454001.AW08_01868"/>
<dbReference type="GO" id="GO:0003677">
    <property type="term" value="F:DNA binding"/>
    <property type="evidence" value="ECO:0007669"/>
    <property type="project" value="InterPro"/>
</dbReference>
<dbReference type="InterPro" id="IPR012337">
    <property type="entry name" value="RNaseH-like_sf"/>
</dbReference>
<name>A0A011MYG1_9PROT</name>
<dbReference type="SUPFAM" id="SSF55785">
    <property type="entry name" value="PYP-like sensor domain (PAS domain)"/>
    <property type="match status" value="1"/>
</dbReference>
<dbReference type="InterPro" id="IPR035965">
    <property type="entry name" value="PAS-like_dom_sf"/>
</dbReference>
<evidence type="ECO:0000256" key="1">
    <source>
        <dbReference type="ARBA" id="ARBA00012417"/>
    </source>
</evidence>
<evidence type="ECO:0000256" key="3">
    <source>
        <dbReference type="ARBA" id="ARBA00022801"/>
    </source>
</evidence>
<keyword evidence="10" id="KW-0548">Nucleotidyltransferase</keyword>
<reference evidence="10" key="1">
    <citation type="submission" date="2014-02" db="EMBL/GenBank/DDBJ databases">
        <title>Expanding our view of genomic diversity in Candidatus Accumulibacter clades.</title>
        <authorList>
            <person name="Skennerton C.T."/>
            <person name="Barr J.J."/>
            <person name="Slater F.R."/>
            <person name="Bond P.L."/>
            <person name="Tyson G.W."/>
        </authorList>
    </citation>
    <scope>NUCLEOTIDE SEQUENCE [LARGE SCALE GENOMIC DNA]</scope>
</reference>
<keyword evidence="4" id="KW-0269">Exonuclease</keyword>
<dbReference type="GO" id="GO:0005829">
    <property type="term" value="C:cytosol"/>
    <property type="evidence" value="ECO:0007669"/>
    <property type="project" value="TreeGrafter"/>
</dbReference>
<evidence type="ECO:0000313" key="11">
    <source>
        <dbReference type="Proteomes" id="UP000020218"/>
    </source>
</evidence>
<dbReference type="Gene3D" id="3.30.420.10">
    <property type="entry name" value="Ribonuclease H-like superfamily/Ribonuclease H"/>
    <property type="match status" value="1"/>
</dbReference>
<dbReference type="PANTHER" id="PTHR30231">
    <property type="entry name" value="DNA POLYMERASE III SUBUNIT EPSILON"/>
    <property type="match status" value="1"/>
</dbReference>
<evidence type="ECO:0000256" key="5">
    <source>
        <dbReference type="ARBA" id="ARBA00025483"/>
    </source>
</evidence>
<dbReference type="GO" id="GO:0008408">
    <property type="term" value="F:3'-5' exonuclease activity"/>
    <property type="evidence" value="ECO:0007669"/>
    <property type="project" value="TreeGrafter"/>
</dbReference>
<dbReference type="SMART" id="SM00479">
    <property type="entry name" value="EXOIII"/>
    <property type="match status" value="1"/>
</dbReference>
<dbReference type="EMBL" id="JFAX01000009">
    <property type="protein sequence ID" value="EXI67606.1"/>
    <property type="molecule type" value="Genomic_DNA"/>
</dbReference>
<evidence type="ECO:0000313" key="10">
    <source>
        <dbReference type="EMBL" id="EXI67606.1"/>
    </source>
</evidence>
<sequence length="731" mass="80671">MTAPRKLILAVAAASLFTLLLVGATAALMLAGEPDAAGVGRSPEERVVVLVVLLLLAGTFCCWVIARLHDLYAASPLRMAEEVTATLAHGVLRVAEQGATELRVLAQAVNQLLALREANENDVAARVREARASLEEERSRLAALMADLSQSVVVCNLDGRVLLYNQRARQELTAGADGGQAELLGLGRSIYTVFDRALITHALERLQQASRELGEADSRQLLGSAQFVTATPAGRLLRAHMSPVLGGDGPHHAQVGGLSITGFVLVLDDVTSSNERHARRDALIQSLIEGGRGPLGSIRAAAEMLSEVADMPVQQRARFLRVVHDEAAKLSAQFEAAASAFSNDLRERWLLEEMRGAEVLVVAARRIGERRSGERRALAVKTENVDEDLWLRVDGYGLFQALRYLALRLQDEYEVREVRLSLARSGQLAQLDLSWLGTFMNNETAMSWLQDPMSIAGDASPLSVTDVVERCNGDIWFQRERVSHRAFFRTMLPIAEAPTDLPRAVIAAAEGERPEFYDFDLFSWSDASHELDERLLTELSYTVFDTETTGLLPSQGDEIIQIGATRIVNRRLLRHECFDQLINPQCRLSPQSIEVHGITRELLVDQPTIDVVLPKFRAFCADTVLVGHNAAFDMRFLQLKEEQTGVRFEQPVLDTLLLSAVLHSNQPTHRLESIAERLGVSVFGRHTALGDAMVTGEVFLKMLPLLAEMGIRTLRQAREASQKTFHARLKY</sequence>
<evidence type="ECO:0000256" key="2">
    <source>
        <dbReference type="ARBA" id="ARBA00022722"/>
    </source>
</evidence>
<dbReference type="GO" id="GO:0006260">
    <property type="term" value="P:DNA replication"/>
    <property type="evidence" value="ECO:0007669"/>
    <property type="project" value="InterPro"/>
</dbReference>
<accession>A0A011MYG1</accession>
<comment type="function">
    <text evidence="5">DNA polymerase III is a complex, multichain enzyme responsible for most of the replicative synthesis in bacteria. The epsilon subunit contain the editing function and is a proofreading 3'-5' exonuclease.</text>
</comment>
<evidence type="ECO:0000256" key="7">
    <source>
        <dbReference type="ARBA" id="ARBA00049244"/>
    </source>
</evidence>
<dbReference type="GO" id="GO:0003887">
    <property type="term" value="F:DNA-directed DNA polymerase activity"/>
    <property type="evidence" value="ECO:0007669"/>
    <property type="project" value="UniProtKB-EC"/>
</dbReference>
<evidence type="ECO:0000256" key="6">
    <source>
        <dbReference type="ARBA" id="ARBA00026073"/>
    </source>
</evidence>
<dbReference type="NCBIfam" id="TIGR00573">
    <property type="entry name" value="dnaq"/>
    <property type="match status" value="1"/>
</dbReference>
<keyword evidence="3" id="KW-0378">Hydrolase</keyword>
<dbReference type="SUPFAM" id="SSF53098">
    <property type="entry name" value="Ribonuclease H-like"/>
    <property type="match status" value="1"/>
</dbReference>
<comment type="catalytic activity">
    <reaction evidence="7">
        <text>DNA(n) + a 2'-deoxyribonucleoside 5'-triphosphate = DNA(n+1) + diphosphate</text>
        <dbReference type="Rhea" id="RHEA:22508"/>
        <dbReference type="Rhea" id="RHEA-COMP:17339"/>
        <dbReference type="Rhea" id="RHEA-COMP:17340"/>
        <dbReference type="ChEBI" id="CHEBI:33019"/>
        <dbReference type="ChEBI" id="CHEBI:61560"/>
        <dbReference type="ChEBI" id="CHEBI:173112"/>
        <dbReference type="EC" id="2.7.7.7"/>
    </reaction>
</comment>
<dbReference type="InterPro" id="IPR036397">
    <property type="entry name" value="RNaseH_sf"/>
</dbReference>